<evidence type="ECO:0000313" key="2">
    <source>
        <dbReference type="EMBL" id="OJH33911.1"/>
    </source>
</evidence>
<proteinExistence type="predicted"/>
<protein>
    <submittedName>
        <fullName evidence="2">Uncharacterized protein</fullName>
    </submittedName>
</protein>
<keyword evidence="3" id="KW-1185">Reference proteome</keyword>
<sequence length="316" mass="35917">MVGYFHAINPDTQKPLTERNTRMRLQRLAEDGFLKAALTQPEKGGYSGIYYRLGGKGLRALGIPEDKNLLRRPPVQVLRYLLLRNEVYAQAREAGWHVVSPTLFDESHHPELLVQVRRWFLQGAREHAAQGNRQAQRQFEMGVPNQLTFDCLLRYDAGRKRASALVLVVVDDVRRAIVPVKRSTLVKDTKVRCERCGSEMKKYQSTDSAFLRCVTARCDGQVKLPRPALAQSEDLPLFLPGAGLVLRDTSSRWNTTTQTLEWASPRLRQWRRVLARQYGKELLDTDTLFPGLWSQRTHSPGQGGSRVSSPEPEGEE</sequence>
<accession>A0A1L9AV76</accession>
<dbReference type="EMBL" id="MPIN01000025">
    <property type="protein sequence ID" value="OJH33911.1"/>
    <property type="molecule type" value="Genomic_DNA"/>
</dbReference>
<feature type="compositionally biased region" description="Polar residues" evidence="1">
    <location>
        <begin position="294"/>
        <end position="308"/>
    </location>
</feature>
<evidence type="ECO:0000256" key="1">
    <source>
        <dbReference type="SAM" id="MobiDB-lite"/>
    </source>
</evidence>
<name>A0A1L9AV76_9BACT</name>
<gene>
    <name evidence="2" type="ORF">BON30_46140</name>
</gene>
<reference evidence="3" key="1">
    <citation type="submission" date="2016-11" db="EMBL/GenBank/DDBJ databases">
        <authorList>
            <person name="Shukria A."/>
            <person name="Stevens D.C."/>
        </authorList>
    </citation>
    <scope>NUCLEOTIDE SEQUENCE [LARGE SCALE GENOMIC DNA]</scope>
    <source>
        <strain evidence="3">Cbfe23</strain>
    </source>
</reference>
<evidence type="ECO:0000313" key="3">
    <source>
        <dbReference type="Proteomes" id="UP000182229"/>
    </source>
</evidence>
<comment type="caution">
    <text evidence="2">The sequence shown here is derived from an EMBL/GenBank/DDBJ whole genome shotgun (WGS) entry which is preliminary data.</text>
</comment>
<feature type="region of interest" description="Disordered" evidence="1">
    <location>
        <begin position="293"/>
        <end position="316"/>
    </location>
</feature>
<reference evidence="2 3" key="2">
    <citation type="submission" date="2016-12" db="EMBL/GenBank/DDBJ databases">
        <title>Draft Genome Sequence of Cystobacter ferrugineus Strain Cbfe23.</title>
        <authorList>
            <person name="Akbar S."/>
            <person name="Dowd S.E."/>
            <person name="Stevens D.C."/>
        </authorList>
    </citation>
    <scope>NUCLEOTIDE SEQUENCE [LARGE SCALE GENOMIC DNA]</scope>
    <source>
        <strain evidence="2 3">Cbfe23</strain>
    </source>
</reference>
<organism evidence="2 3">
    <name type="scientific">Cystobacter ferrugineus</name>
    <dbReference type="NCBI Taxonomy" id="83449"/>
    <lineage>
        <taxon>Bacteria</taxon>
        <taxon>Pseudomonadati</taxon>
        <taxon>Myxococcota</taxon>
        <taxon>Myxococcia</taxon>
        <taxon>Myxococcales</taxon>
        <taxon>Cystobacterineae</taxon>
        <taxon>Archangiaceae</taxon>
        <taxon>Cystobacter</taxon>
    </lineage>
</organism>
<dbReference type="Proteomes" id="UP000182229">
    <property type="component" value="Unassembled WGS sequence"/>
</dbReference>
<dbReference type="AlphaFoldDB" id="A0A1L9AV76"/>